<feature type="region of interest" description="Disordered" evidence="1">
    <location>
        <begin position="1"/>
        <end position="40"/>
    </location>
</feature>
<dbReference type="Pfam" id="PF08883">
    <property type="entry name" value="DOPA_dioxygen"/>
    <property type="match status" value="1"/>
</dbReference>
<evidence type="ECO:0000313" key="2">
    <source>
        <dbReference type="EMBL" id="KGQ08142.1"/>
    </source>
</evidence>
<dbReference type="AlphaFoldDB" id="A0A0A2VP89"/>
<evidence type="ECO:0000256" key="1">
    <source>
        <dbReference type="SAM" id="MobiDB-lite"/>
    </source>
</evidence>
<dbReference type="PANTHER" id="PTHR36423:SF2">
    <property type="entry name" value="AFR070WP"/>
    <property type="match status" value="1"/>
</dbReference>
<reference evidence="2 3" key="1">
    <citation type="submission" date="2012-10" db="EMBL/GenBank/DDBJ databases">
        <title>Genome sequencing and analysis of entomopathogenic fungi Beauveria bassiana D1-5.</title>
        <authorList>
            <person name="Li Q."/>
            <person name="Wang L."/>
            <person name="Zhang Z."/>
            <person name="Wang Q."/>
            <person name="Ren J."/>
            <person name="Wang M."/>
            <person name="Xu W."/>
            <person name="Wang J."/>
            <person name="Lu Y."/>
            <person name="Du Q."/>
            <person name="Sun Z."/>
        </authorList>
    </citation>
    <scope>NUCLEOTIDE SEQUENCE [LARGE SCALE GENOMIC DNA]</scope>
    <source>
        <strain evidence="2 3">D1-5</strain>
    </source>
</reference>
<gene>
    <name evidence="2" type="ORF">BBAD15_g6522</name>
</gene>
<protein>
    <submittedName>
        <fullName evidence="2">Putative 21.2 kDa protein</fullName>
    </submittedName>
</protein>
<evidence type="ECO:0000313" key="3">
    <source>
        <dbReference type="Proteomes" id="UP000030106"/>
    </source>
</evidence>
<dbReference type="InterPro" id="IPR023389">
    <property type="entry name" value="DOPA-like_sf"/>
</dbReference>
<sequence length="173" mass="19645">MSATKYPSPLAGVSRDTPLPTAKAADGKSIANPPPDTPSETYQQFIKAYDTEKRGAFDVHVYYDQTSQDQAQYASELYERIRREFPELRIYTFWDRPVGPHPTAMFEVSVFTPAQFGAFIPWLAVWRGPLSVLVHPNTVPEEGETLLASELRDHTERAIWLGEKQQLDLKIFS</sequence>
<accession>A0A0A2VP89</accession>
<dbReference type="EMBL" id="ANFO01000607">
    <property type="protein sequence ID" value="KGQ08142.1"/>
    <property type="molecule type" value="Genomic_DNA"/>
</dbReference>
<proteinExistence type="predicted"/>
<dbReference type="InterPro" id="IPR014980">
    <property type="entry name" value="DOPA_dioxygen"/>
</dbReference>
<dbReference type="Gene3D" id="3.30.70.1240">
    <property type="entry name" value="DOPA-like domains"/>
    <property type="match status" value="1"/>
</dbReference>
<dbReference type="HOGENOM" id="CLU_090062_0_1_1"/>
<dbReference type="SUPFAM" id="SSF143410">
    <property type="entry name" value="DOPA-like"/>
    <property type="match status" value="1"/>
</dbReference>
<name>A0A0A2VP89_BEABA</name>
<dbReference type="PANTHER" id="PTHR36423">
    <property type="entry name" value="AFR070WP"/>
    <property type="match status" value="1"/>
</dbReference>
<organism evidence="2 3">
    <name type="scientific">Beauveria bassiana D1-5</name>
    <dbReference type="NCBI Taxonomy" id="1245745"/>
    <lineage>
        <taxon>Eukaryota</taxon>
        <taxon>Fungi</taxon>
        <taxon>Dikarya</taxon>
        <taxon>Ascomycota</taxon>
        <taxon>Pezizomycotina</taxon>
        <taxon>Sordariomycetes</taxon>
        <taxon>Hypocreomycetidae</taxon>
        <taxon>Hypocreales</taxon>
        <taxon>Cordycipitaceae</taxon>
        <taxon>Beauveria</taxon>
    </lineage>
</organism>
<comment type="caution">
    <text evidence="2">The sequence shown here is derived from an EMBL/GenBank/DDBJ whole genome shotgun (WGS) entry which is preliminary data.</text>
</comment>
<dbReference type="eggNOG" id="ENOG502S93P">
    <property type="taxonomic scope" value="Eukaryota"/>
</dbReference>
<dbReference type="Proteomes" id="UP000030106">
    <property type="component" value="Unassembled WGS sequence"/>
</dbReference>
<dbReference type="OrthoDB" id="9970095at2759"/>